<organism evidence="1 2">
    <name type="scientific">Paragonimus westermani</name>
    <dbReference type="NCBI Taxonomy" id="34504"/>
    <lineage>
        <taxon>Eukaryota</taxon>
        <taxon>Metazoa</taxon>
        <taxon>Spiralia</taxon>
        <taxon>Lophotrochozoa</taxon>
        <taxon>Platyhelminthes</taxon>
        <taxon>Trematoda</taxon>
        <taxon>Digenea</taxon>
        <taxon>Plagiorchiida</taxon>
        <taxon>Troglotremata</taxon>
        <taxon>Troglotrematidae</taxon>
        <taxon>Paragonimus</taxon>
    </lineage>
</organism>
<keyword evidence="2" id="KW-1185">Reference proteome</keyword>
<reference evidence="1 2" key="1">
    <citation type="journal article" date="2019" name="Gigascience">
        <title>Whole-genome sequence of the oriental lung fluke Paragonimus westermani.</title>
        <authorList>
            <person name="Oey H."/>
            <person name="Zakrzewski M."/>
            <person name="Narain K."/>
            <person name="Devi K.R."/>
            <person name="Agatsuma T."/>
            <person name="Nawaratna S."/>
            <person name="Gobert G.N."/>
            <person name="Jones M.K."/>
            <person name="Ragan M.A."/>
            <person name="McManus D.P."/>
            <person name="Krause L."/>
        </authorList>
    </citation>
    <scope>NUCLEOTIDE SEQUENCE [LARGE SCALE GENOMIC DNA]</scope>
    <source>
        <strain evidence="1 2">IND2009</strain>
    </source>
</reference>
<evidence type="ECO:0000313" key="1">
    <source>
        <dbReference type="EMBL" id="KAA3676482.1"/>
    </source>
</evidence>
<protein>
    <submittedName>
        <fullName evidence="1">Uncharacterized protein</fullName>
    </submittedName>
</protein>
<dbReference type="EMBL" id="QNGE01001959">
    <property type="protein sequence ID" value="KAA3676482.1"/>
    <property type="molecule type" value="Genomic_DNA"/>
</dbReference>
<proteinExistence type="predicted"/>
<feature type="non-terminal residue" evidence="1">
    <location>
        <position position="1"/>
    </location>
</feature>
<accession>A0A5J4NLQ7</accession>
<dbReference type="AlphaFoldDB" id="A0A5J4NLQ7"/>
<dbReference type="Proteomes" id="UP000324629">
    <property type="component" value="Unassembled WGS sequence"/>
</dbReference>
<evidence type="ECO:0000313" key="2">
    <source>
        <dbReference type="Proteomes" id="UP000324629"/>
    </source>
</evidence>
<sequence>ITAAAQSLVWMKLLDKFLRGARSKSSSNSPAAGLHGNFKCLPDKTHVKEFYIGQNQELFVDVEVFPMCEVVRIYGVSETYTCAEFVVIVCRLVDLKPTHCTLMVRDIGAPMSWRCAPLNGILMGYVKSLSHYSRETNNRIFRLVEKSPIEDITKSHLLTSRSANRLAPSHPKALKSQEPISGLELLKQFGTRVLVFLPDERKLVVRAQLNRPVLEAVAEVCVRQNLCPGDYLLCNPRDAAPINPQRTFESQGICEFQLKACSPEYSNLSFLVDVVTLMRRRNTTASTSPTGLRTRHQSADTHISTPRYFRPRSLTVSTAYATTNPLFLSSTNSPRETLVNAYV</sequence>
<gene>
    <name evidence="1" type="ORF">DEA37_0002669</name>
</gene>
<comment type="caution">
    <text evidence="1">The sequence shown here is derived from an EMBL/GenBank/DDBJ whole genome shotgun (WGS) entry which is preliminary data.</text>
</comment>
<name>A0A5J4NLQ7_9TREM</name>